<reference evidence="3" key="1">
    <citation type="journal article" date="2021" name="PeerJ">
        <title>Extensive microbial diversity within the chicken gut microbiome revealed by metagenomics and culture.</title>
        <authorList>
            <person name="Gilroy R."/>
            <person name="Ravi A."/>
            <person name="Getino M."/>
            <person name="Pursley I."/>
            <person name="Horton D.L."/>
            <person name="Alikhan N.F."/>
            <person name="Baker D."/>
            <person name="Gharbi K."/>
            <person name="Hall N."/>
            <person name="Watson M."/>
            <person name="Adriaenssens E.M."/>
            <person name="Foster-Nyarko E."/>
            <person name="Jarju S."/>
            <person name="Secka A."/>
            <person name="Antonio M."/>
            <person name="Oren A."/>
            <person name="Chaudhuri R.R."/>
            <person name="La Ragione R."/>
            <person name="Hildebrand F."/>
            <person name="Pallen M.J."/>
        </authorList>
    </citation>
    <scope>NUCLEOTIDE SEQUENCE</scope>
    <source>
        <strain evidence="3">ChiGjej1B1-98</strain>
    </source>
</reference>
<reference evidence="3" key="2">
    <citation type="submission" date="2021-04" db="EMBL/GenBank/DDBJ databases">
        <authorList>
            <person name="Gilroy R."/>
        </authorList>
    </citation>
    <scope>NUCLEOTIDE SEQUENCE</scope>
    <source>
        <strain evidence="3">ChiGjej1B1-98</strain>
    </source>
</reference>
<feature type="non-terminal residue" evidence="3">
    <location>
        <position position="74"/>
    </location>
</feature>
<feature type="domain" description="Recombinase" evidence="2">
    <location>
        <begin position="8"/>
        <end position="44"/>
    </location>
</feature>
<comment type="caution">
    <text evidence="3">The sequence shown here is derived from an EMBL/GenBank/DDBJ whole genome shotgun (WGS) entry which is preliminary data.</text>
</comment>
<dbReference type="Pfam" id="PF07508">
    <property type="entry name" value="Recombinase"/>
    <property type="match status" value="1"/>
</dbReference>
<evidence type="ECO:0000313" key="3">
    <source>
        <dbReference type="EMBL" id="HIY67023.1"/>
    </source>
</evidence>
<dbReference type="GO" id="GO:0000150">
    <property type="term" value="F:DNA strand exchange activity"/>
    <property type="evidence" value="ECO:0007669"/>
    <property type="project" value="InterPro"/>
</dbReference>
<accession>A0A9D2CAQ1</accession>
<sequence length="74" mass="8498">MTPRRHSHKQRNRTQGGSVTYPGTHDPLVTPETFEQVQTILRQNHIVGDKPQKYDHYLKGSIYCACGKRHVRAA</sequence>
<dbReference type="EMBL" id="DXDC01000368">
    <property type="protein sequence ID" value="HIY67023.1"/>
    <property type="molecule type" value="Genomic_DNA"/>
</dbReference>
<organism evidence="3 4">
    <name type="scientific">Candidatus Agrococcus pullicola</name>
    <dbReference type="NCBI Taxonomy" id="2838429"/>
    <lineage>
        <taxon>Bacteria</taxon>
        <taxon>Bacillati</taxon>
        <taxon>Actinomycetota</taxon>
        <taxon>Actinomycetes</taxon>
        <taxon>Micrococcales</taxon>
        <taxon>Microbacteriaceae</taxon>
        <taxon>Agrococcus</taxon>
    </lineage>
</organism>
<feature type="compositionally biased region" description="Basic residues" evidence="1">
    <location>
        <begin position="1"/>
        <end position="12"/>
    </location>
</feature>
<dbReference type="Proteomes" id="UP000824005">
    <property type="component" value="Unassembled WGS sequence"/>
</dbReference>
<dbReference type="AlphaFoldDB" id="A0A9D2CAQ1"/>
<protein>
    <submittedName>
        <fullName evidence="3">Recombinase family protein</fullName>
    </submittedName>
</protein>
<dbReference type="InterPro" id="IPR038109">
    <property type="entry name" value="DNA_bind_recomb_sf"/>
</dbReference>
<evidence type="ECO:0000259" key="2">
    <source>
        <dbReference type="Pfam" id="PF07508"/>
    </source>
</evidence>
<name>A0A9D2CAQ1_9MICO</name>
<evidence type="ECO:0000256" key="1">
    <source>
        <dbReference type="SAM" id="MobiDB-lite"/>
    </source>
</evidence>
<feature type="region of interest" description="Disordered" evidence="1">
    <location>
        <begin position="1"/>
        <end position="29"/>
    </location>
</feature>
<proteinExistence type="predicted"/>
<dbReference type="Gene3D" id="3.90.1750.20">
    <property type="entry name" value="Putative Large Serine Recombinase, Chain B, Domain 2"/>
    <property type="match status" value="1"/>
</dbReference>
<gene>
    <name evidence="3" type="ORF">H9830_12195</name>
</gene>
<dbReference type="GO" id="GO:0003677">
    <property type="term" value="F:DNA binding"/>
    <property type="evidence" value="ECO:0007669"/>
    <property type="project" value="InterPro"/>
</dbReference>
<evidence type="ECO:0000313" key="4">
    <source>
        <dbReference type="Proteomes" id="UP000824005"/>
    </source>
</evidence>
<dbReference type="InterPro" id="IPR011109">
    <property type="entry name" value="DNA_bind_recombinase_dom"/>
</dbReference>